<feature type="compositionally biased region" description="Gly residues" evidence="1">
    <location>
        <begin position="322"/>
        <end position="331"/>
    </location>
</feature>
<dbReference type="RefSeq" id="XP_007320363.1">
    <property type="nucleotide sequence ID" value="XM_007320301.1"/>
</dbReference>
<dbReference type="GeneID" id="18815265"/>
<evidence type="ECO:0000313" key="2">
    <source>
        <dbReference type="EMBL" id="EGO23123.1"/>
    </source>
</evidence>
<organism>
    <name type="scientific">Serpula lacrymans var. lacrymans (strain S7.9)</name>
    <name type="common">Dry rot fungus</name>
    <dbReference type="NCBI Taxonomy" id="578457"/>
    <lineage>
        <taxon>Eukaryota</taxon>
        <taxon>Fungi</taxon>
        <taxon>Dikarya</taxon>
        <taxon>Basidiomycota</taxon>
        <taxon>Agaricomycotina</taxon>
        <taxon>Agaricomycetes</taxon>
        <taxon>Agaricomycetidae</taxon>
        <taxon>Boletales</taxon>
        <taxon>Coniophorineae</taxon>
        <taxon>Serpulaceae</taxon>
        <taxon>Serpula</taxon>
    </lineage>
</organism>
<dbReference type="OrthoDB" id="3255261at2759"/>
<dbReference type="AlphaFoldDB" id="F8P1U5"/>
<feature type="compositionally biased region" description="Acidic residues" evidence="1">
    <location>
        <begin position="291"/>
        <end position="310"/>
    </location>
</feature>
<evidence type="ECO:0000256" key="1">
    <source>
        <dbReference type="SAM" id="MobiDB-lite"/>
    </source>
</evidence>
<dbReference type="HOGENOM" id="CLU_066679_1_0_1"/>
<accession>F8P1U5</accession>
<sequence length="331" mass="36807">MKYASRKYVDLIRQTSAKWANWDPPIPVQPGDYGTIDKETGEFLKEGNIYDPDFAPHLATKFPNLDLSKHKPVTAEEESDFIVSSTGVRRTDFKFGPDMCVLYFSMISSCADIMWIILDASDTGDVSGIAGIASASLKGEWQFQEGRRGALLVMHAPRQTYIPPGTILEPLYNIPLLKDKYLVTSVFSCPAYSLYLSNKSSEKVALALVGSVPLPSAPAVSAGGEISLEWWTNTQTSFLRKASHKTGSYCYTPLFKLQRKLPLTRRLFRDSPVPPPEGDDFWTDVHQPWEPLDEDGDEDPVYDEDVDFDQDPTMINATNQQSGGGGADDDF</sequence>
<name>F8P1U5_SERL9</name>
<protein>
    <submittedName>
        <fullName evidence="2">Uncharacterized protein</fullName>
    </submittedName>
</protein>
<gene>
    <name evidence="2" type="ORF">SERLADRAFT_439865</name>
</gene>
<dbReference type="EMBL" id="GL945436">
    <property type="protein sequence ID" value="EGO23123.1"/>
    <property type="molecule type" value="Genomic_DNA"/>
</dbReference>
<dbReference type="Proteomes" id="UP000008064">
    <property type="component" value="Unassembled WGS sequence"/>
</dbReference>
<feature type="region of interest" description="Disordered" evidence="1">
    <location>
        <begin position="269"/>
        <end position="331"/>
    </location>
</feature>
<dbReference type="KEGG" id="sla:SERLADRAFT_439865"/>
<proteinExistence type="predicted"/>
<reference evidence="2" key="1">
    <citation type="submission" date="2011-04" db="EMBL/GenBank/DDBJ databases">
        <title>Evolution of plant cell wall degrading machinery underlies the functional diversity of forest fungi.</title>
        <authorList>
            <consortium name="US DOE Joint Genome Institute (JGI-PGF)"/>
            <person name="Eastwood D.C."/>
            <person name="Floudas D."/>
            <person name="Binder M."/>
            <person name="Majcherczyk A."/>
            <person name="Schneider P."/>
            <person name="Aerts A."/>
            <person name="Asiegbu F.O."/>
            <person name="Baker S.E."/>
            <person name="Barry K."/>
            <person name="Bendiksby M."/>
            <person name="Blumentritt M."/>
            <person name="Coutinho P.M."/>
            <person name="Cullen D."/>
            <person name="Cullen D."/>
            <person name="Gathman A."/>
            <person name="Goodell B."/>
            <person name="Henrissat B."/>
            <person name="Ihrmark K."/>
            <person name="Kauserud H."/>
            <person name="Kohler A."/>
            <person name="LaButti K."/>
            <person name="Lapidus A."/>
            <person name="Lavin J.L."/>
            <person name="Lee Y.-H."/>
            <person name="Lindquist E."/>
            <person name="Lilly W."/>
            <person name="Lucas S."/>
            <person name="Morin E."/>
            <person name="Murat C."/>
            <person name="Oguiza J.A."/>
            <person name="Park J."/>
            <person name="Pisabarro A.G."/>
            <person name="Riley R."/>
            <person name="Rosling A."/>
            <person name="Salamov A."/>
            <person name="Schmidt O."/>
            <person name="Schmutz J."/>
            <person name="Skrede I."/>
            <person name="Stenlid J."/>
            <person name="Wiebenga A."/>
            <person name="Xie X."/>
            <person name="Kues U."/>
            <person name="Hibbett D.S."/>
            <person name="Hoffmeister D."/>
            <person name="Hogberg N."/>
            <person name="Martin F."/>
            <person name="Grigoriev I.V."/>
            <person name="Watkinson S.C."/>
        </authorList>
    </citation>
    <scope>NUCLEOTIDE SEQUENCE</scope>
    <source>
        <strain evidence="2">S7.9</strain>
    </source>
</reference>